<keyword evidence="13" id="KW-0732">Signal</keyword>
<feature type="chain" id="PRO_5046063790" description="procollagen-proline 4-dioxygenase" evidence="13">
    <location>
        <begin position="28"/>
        <end position="541"/>
    </location>
</feature>
<evidence type="ECO:0000256" key="2">
    <source>
        <dbReference type="ARBA" id="ARBA00002035"/>
    </source>
</evidence>
<keyword evidence="12" id="KW-0325">Glycoprotein</keyword>
<evidence type="ECO:0000256" key="5">
    <source>
        <dbReference type="ARBA" id="ARBA00012269"/>
    </source>
</evidence>
<dbReference type="Pfam" id="PF08336">
    <property type="entry name" value="P4Ha_N"/>
    <property type="match status" value="1"/>
</dbReference>
<dbReference type="InterPro" id="IPR011990">
    <property type="entry name" value="TPR-like_helical_dom_sf"/>
</dbReference>
<comment type="function">
    <text evidence="2">Catalyzes the post-translational formation of 4-hydroxyproline in -Xaa-Pro-Gly- sequences in collagens and other proteins.</text>
</comment>
<feature type="signal peptide" evidence="13">
    <location>
        <begin position="1"/>
        <end position="27"/>
    </location>
</feature>
<evidence type="ECO:0000313" key="16">
    <source>
        <dbReference type="Proteomes" id="UP001642540"/>
    </source>
</evidence>
<feature type="domain" description="Fe2OG dioxygenase" evidence="14">
    <location>
        <begin position="421"/>
        <end position="526"/>
    </location>
</feature>
<evidence type="ECO:0000256" key="10">
    <source>
        <dbReference type="ARBA" id="ARBA00023002"/>
    </source>
</evidence>
<dbReference type="PANTHER" id="PTHR10869:SF244">
    <property type="entry name" value="PROLYL 4-HYDROXYLASE SUBUNIT ALPHA-2"/>
    <property type="match status" value="1"/>
</dbReference>
<keyword evidence="6" id="KW-0479">Metal-binding</keyword>
<dbReference type="InterPro" id="IPR005123">
    <property type="entry name" value="Oxoglu/Fe-dep_dioxygenase_dom"/>
</dbReference>
<gene>
    <name evidence="15" type="ORF">ODALV1_LOCUS29183</name>
</gene>
<comment type="caution">
    <text evidence="15">The sequence shown here is derived from an EMBL/GenBank/DDBJ whole genome shotgun (WGS) entry which is preliminary data.</text>
</comment>
<evidence type="ECO:0000256" key="12">
    <source>
        <dbReference type="ARBA" id="ARBA00023180"/>
    </source>
</evidence>
<name>A0ABP1S465_9HEXA</name>
<dbReference type="Pfam" id="PF13640">
    <property type="entry name" value="2OG-FeII_Oxy_3"/>
    <property type="match status" value="1"/>
</dbReference>
<comment type="cofactor">
    <cofactor evidence="1">
        <name>L-ascorbate</name>
        <dbReference type="ChEBI" id="CHEBI:38290"/>
    </cofactor>
</comment>
<dbReference type="Gene3D" id="1.25.40.10">
    <property type="entry name" value="Tetratricopeptide repeat domain"/>
    <property type="match status" value="1"/>
</dbReference>
<evidence type="ECO:0000256" key="8">
    <source>
        <dbReference type="ARBA" id="ARBA00022896"/>
    </source>
</evidence>
<dbReference type="PROSITE" id="PS51471">
    <property type="entry name" value="FE2OG_OXY"/>
    <property type="match status" value="1"/>
</dbReference>
<protein>
    <recommendedName>
        <fullName evidence="5">procollagen-proline 4-dioxygenase</fullName>
        <ecNumber evidence="5">1.14.11.2</ecNumber>
    </recommendedName>
</protein>
<reference evidence="15 16" key="1">
    <citation type="submission" date="2024-08" db="EMBL/GenBank/DDBJ databases">
        <authorList>
            <person name="Cucini C."/>
            <person name="Frati F."/>
        </authorList>
    </citation>
    <scope>NUCLEOTIDE SEQUENCE [LARGE SCALE GENOMIC DNA]</scope>
</reference>
<accession>A0ABP1S465</accession>
<dbReference type="Gene3D" id="2.60.120.620">
    <property type="entry name" value="q2cbj1_9rhob like domain"/>
    <property type="match status" value="1"/>
</dbReference>
<comment type="subcellular location">
    <subcellularLocation>
        <location evidence="3">Endoplasmic reticulum lumen</location>
    </subcellularLocation>
</comment>
<dbReference type="PANTHER" id="PTHR10869">
    <property type="entry name" value="PROLYL 4-HYDROXYLASE ALPHA SUBUNIT"/>
    <property type="match status" value="1"/>
</dbReference>
<dbReference type="EC" id="1.14.11.2" evidence="5"/>
<evidence type="ECO:0000256" key="11">
    <source>
        <dbReference type="ARBA" id="ARBA00023004"/>
    </source>
</evidence>
<keyword evidence="16" id="KW-1185">Reference proteome</keyword>
<evidence type="ECO:0000256" key="4">
    <source>
        <dbReference type="ARBA" id="ARBA00006511"/>
    </source>
</evidence>
<evidence type="ECO:0000256" key="13">
    <source>
        <dbReference type="SAM" id="SignalP"/>
    </source>
</evidence>
<keyword evidence="8" id="KW-0847">Vitamin C</keyword>
<keyword evidence="11" id="KW-0408">Iron</keyword>
<keyword evidence="9" id="KW-0223">Dioxygenase</keyword>
<dbReference type="InterPro" id="IPR044862">
    <property type="entry name" value="Pro_4_hyd_alph_FE2OG_OXY"/>
</dbReference>
<keyword evidence="7" id="KW-0256">Endoplasmic reticulum</keyword>
<organism evidence="15 16">
    <name type="scientific">Orchesella dallaii</name>
    <dbReference type="NCBI Taxonomy" id="48710"/>
    <lineage>
        <taxon>Eukaryota</taxon>
        <taxon>Metazoa</taxon>
        <taxon>Ecdysozoa</taxon>
        <taxon>Arthropoda</taxon>
        <taxon>Hexapoda</taxon>
        <taxon>Collembola</taxon>
        <taxon>Entomobryomorpha</taxon>
        <taxon>Entomobryoidea</taxon>
        <taxon>Orchesellidae</taxon>
        <taxon>Orchesellinae</taxon>
        <taxon>Orchesella</taxon>
    </lineage>
</organism>
<dbReference type="EMBL" id="CAXLJM020000149">
    <property type="protein sequence ID" value="CAL8142892.1"/>
    <property type="molecule type" value="Genomic_DNA"/>
</dbReference>
<sequence length="541" mass="61445">MQFTYSPRSFGFIGILILSNIFGTAQSGQPLPYALSPVYLQYLEDLESQVYELLKNTDANTLFGKGEDAKLKQNVVVRYLGEYEKSVNRTSTTETKYHHEKDFVSSNPILAFQMINRYVKYIKNDALKSVTNVLIGKDILPTEKEVEDAMEALLRLQYIYDFDAHQIANGMLDGTTTSAKLSIRECFELGKFAQDSAYFTLALQWYDVALQKLKTNDESTRAEAAASGLKEHFILNAMRATIDEHNDDYEESIVDGDMYSFSTRIYNTNYSDIAHLTLRKRLMKELAGQVFPDEDPRFIQAVEANMMALCLGHNLQTEKEKAKLKCWLDTKRHPFWTINPLKIEQLHEEPSIIQLYDIFNDKWAEYLKMLSYEDLERAPDIPEATPRTAAYAWFEDDDIPDAPISKMVEFVTGLNVVGSAAAEALQVAAYAFGGHVEPHFDSKGPEDPVENPKGDRVTTFLVYLNEVEKGGLTAFPLLGIYIKPVKNSAVLWYTNMKNGDVDERTIHAACPVIAGQKWIATKWTHIKENILKRPCGLKPEE</sequence>
<evidence type="ECO:0000256" key="3">
    <source>
        <dbReference type="ARBA" id="ARBA00004319"/>
    </source>
</evidence>
<dbReference type="InterPro" id="IPR006620">
    <property type="entry name" value="Pro_4_hyd_alph"/>
</dbReference>
<dbReference type="SMART" id="SM00702">
    <property type="entry name" value="P4Hc"/>
    <property type="match status" value="1"/>
</dbReference>
<evidence type="ECO:0000259" key="14">
    <source>
        <dbReference type="PROSITE" id="PS51471"/>
    </source>
</evidence>
<dbReference type="InterPro" id="IPR013547">
    <property type="entry name" value="P4H_N"/>
</dbReference>
<proteinExistence type="inferred from homology"/>
<evidence type="ECO:0000256" key="9">
    <source>
        <dbReference type="ARBA" id="ARBA00022964"/>
    </source>
</evidence>
<keyword evidence="10" id="KW-0560">Oxidoreductase</keyword>
<dbReference type="Proteomes" id="UP001642540">
    <property type="component" value="Unassembled WGS sequence"/>
</dbReference>
<evidence type="ECO:0000256" key="7">
    <source>
        <dbReference type="ARBA" id="ARBA00022824"/>
    </source>
</evidence>
<evidence type="ECO:0000313" key="15">
    <source>
        <dbReference type="EMBL" id="CAL8142892.1"/>
    </source>
</evidence>
<evidence type="ECO:0000256" key="1">
    <source>
        <dbReference type="ARBA" id="ARBA00001961"/>
    </source>
</evidence>
<evidence type="ECO:0000256" key="6">
    <source>
        <dbReference type="ARBA" id="ARBA00022723"/>
    </source>
</evidence>
<comment type="similarity">
    <text evidence="4">Belongs to the P4HA family.</text>
</comment>
<dbReference type="InterPro" id="IPR045054">
    <property type="entry name" value="P4HA-like"/>
</dbReference>